<dbReference type="EMBL" id="AP018448">
    <property type="protein sequence ID" value="BBC32145.1"/>
    <property type="molecule type" value="Genomic_DNA"/>
</dbReference>
<organism evidence="2 3">
    <name type="scientific">Streptomyces graminofaciens</name>
    <dbReference type="NCBI Taxonomy" id="68212"/>
    <lineage>
        <taxon>Bacteria</taxon>
        <taxon>Bacillati</taxon>
        <taxon>Actinomycetota</taxon>
        <taxon>Actinomycetes</taxon>
        <taxon>Kitasatosporales</taxon>
        <taxon>Streptomycetaceae</taxon>
        <taxon>Streptomyces</taxon>
    </lineage>
</organism>
<feature type="region of interest" description="Disordered" evidence="1">
    <location>
        <begin position="23"/>
        <end position="50"/>
    </location>
</feature>
<evidence type="ECO:0000313" key="3">
    <source>
        <dbReference type="Proteomes" id="UP001321542"/>
    </source>
</evidence>
<dbReference type="Proteomes" id="UP001321542">
    <property type="component" value="Chromosome"/>
</dbReference>
<feature type="compositionally biased region" description="Basic and acidic residues" evidence="1">
    <location>
        <begin position="25"/>
        <end position="50"/>
    </location>
</feature>
<evidence type="ECO:0000256" key="1">
    <source>
        <dbReference type="SAM" id="MobiDB-lite"/>
    </source>
</evidence>
<reference evidence="2 3" key="2">
    <citation type="journal article" date="2023" name="ChemBioChem">
        <title>Acyltransferase Domain Exchange between Two Independent Type I Polyketide Synthases in the Same Producer Strain of Macrolide Antibiotics.</title>
        <authorList>
            <person name="Kudo F."/>
            <person name="Kishikawa K."/>
            <person name="Tsuboi K."/>
            <person name="Kido T."/>
            <person name="Usui T."/>
            <person name="Hashimoto J."/>
            <person name="Shin-Ya K."/>
            <person name="Miyanaga A."/>
            <person name="Eguchi T."/>
        </authorList>
    </citation>
    <scope>NUCLEOTIDE SEQUENCE [LARGE SCALE GENOMIC DNA]</scope>
    <source>
        <strain evidence="2 3">A-8890</strain>
    </source>
</reference>
<protein>
    <submittedName>
        <fullName evidence="2">Uncharacterized protein</fullName>
    </submittedName>
</protein>
<sequence>MTGAPSMGAGLCRSCGSAAWARATAADRHTKKDRGPNGARSFEKERTQRD</sequence>
<reference evidence="2 3" key="1">
    <citation type="journal article" date="2010" name="ChemBioChem">
        <title>Cloning and characterization of the biosynthetic gene cluster of 16-membered macrolide antibiotic FD-891: involvement of a dual functional cytochrome P450 monooxygenase catalyzing epoxidation and hydroxylation.</title>
        <authorList>
            <person name="Kudo F."/>
            <person name="Motegi A."/>
            <person name="Mizoue K."/>
            <person name="Eguchi T."/>
        </authorList>
    </citation>
    <scope>NUCLEOTIDE SEQUENCE [LARGE SCALE GENOMIC DNA]</scope>
    <source>
        <strain evidence="2 3">A-8890</strain>
    </source>
</reference>
<name>A0ABM7F867_9ACTN</name>
<keyword evidence="3" id="KW-1185">Reference proteome</keyword>
<proteinExistence type="predicted"/>
<gene>
    <name evidence="2" type="ORF">SGFS_034390</name>
</gene>
<accession>A0ABM7F867</accession>
<evidence type="ECO:0000313" key="2">
    <source>
        <dbReference type="EMBL" id="BBC32145.1"/>
    </source>
</evidence>